<accession>B4G6C5</accession>
<dbReference type="HOGENOM" id="CLU_3089443_0_0_1"/>
<evidence type="ECO:0000313" key="1">
    <source>
        <dbReference type="EMBL" id="EDW23945.1"/>
    </source>
</evidence>
<protein>
    <submittedName>
        <fullName evidence="1">GL23873</fullName>
    </submittedName>
</protein>
<proteinExistence type="predicted"/>
<sequence length="52" mass="5939">MALVLVTQMRKGAVRGYWLAAGSLSKCIMQMQKFVELRNRDDNDDGHRNSLN</sequence>
<organism evidence="2">
    <name type="scientific">Drosophila persimilis</name>
    <name type="common">Fruit fly</name>
    <dbReference type="NCBI Taxonomy" id="7234"/>
    <lineage>
        <taxon>Eukaryota</taxon>
        <taxon>Metazoa</taxon>
        <taxon>Ecdysozoa</taxon>
        <taxon>Arthropoda</taxon>
        <taxon>Hexapoda</taxon>
        <taxon>Insecta</taxon>
        <taxon>Pterygota</taxon>
        <taxon>Neoptera</taxon>
        <taxon>Endopterygota</taxon>
        <taxon>Diptera</taxon>
        <taxon>Brachycera</taxon>
        <taxon>Muscomorpha</taxon>
        <taxon>Ephydroidea</taxon>
        <taxon>Drosophilidae</taxon>
        <taxon>Drosophila</taxon>
        <taxon>Sophophora</taxon>
    </lineage>
</organism>
<gene>
    <name evidence="1" type="primary">Dper\GL23873</name>
    <name evidence="1" type="ORF">Dper_GL23873</name>
</gene>
<evidence type="ECO:0000313" key="2">
    <source>
        <dbReference type="Proteomes" id="UP000008744"/>
    </source>
</evidence>
<dbReference type="EMBL" id="CH479179">
    <property type="protein sequence ID" value="EDW23945.1"/>
    <property type="molecule type" value="Genomic_DNA"/>
</dbReference>
<dbReference type="Proteomes" id="UP000008744">
    <property type="component" value="Unassembled WGS sequence"/>
</dbReference>
<dbReference type="AlphaFoldDB" id="B4G6C5"/>
<keyword evidence="2" id="KW-1185">Reference proteome</keyword>
<reference evidence="1 2" key="1">
    <citation type="journal article" date="2007" name="Nature">
        <title>Evolution of genes and genomes on the Drosophila phylogeny.</title>
        <authorList>
            <consortium name="Drosophila 12 Genomes Consortium"/>
            <person name="Clark A.G."/>
            <person name="Eisen M.B."/>
            <person name="Smith D.R."/>
            <person name="Bergman C.M."/>
            <person name="Oliver B."/>
            <person name="Markow T.A."/>
            <person name="Kaufman T.C."/>
            <person name="Kellis M."/>
            <person name="Gelbart W."/>
            <person name="Iyer V.N."/>
            <person name="Pollard D.A."/>
            <person name="Sackton T.B."/>
            <person name="Larracuente A.M."/>
            <person name="Singh N.D."/>
            <person name="Abad J.P."/>
            <person name="Abt D.N."/>
            <person name="Adryan B."/>
            <person name="Aguade M."/>
            <person name="Akashi H."/>
            <person name="Anderson W.W."/>
            <person name="Aquadro C.F."/>
            <person name="Ardell D.H."/>
            <person name="Arguello R."/>
            <person name="Artieri C.G."/>
            <person name="Barbash D.A."/>
            <person name="Barker D."/>
            <person name="Barsanti P."/>
            <person name="Batterham P."/>
            <person name="Batzoglou S."/>
            <person name="Begun D."/>
            <person name="Bhutkar A."/>
            <person name="Blanco E."/>
            <person name="Bosak S.A."/>
            <person name="Bradley R.K."/>
            <person name="Brand A.D."/>
            <person name="Brent M.R."/>
            <person name="Brooks A.N."/>
            <person name="Brown R.H."/>
            <person name="Butlin R.K."/>
            <person name="Caggese C."/>
            <person name="Calvi B.R."/>
            <person name="Bernardo de Carvalho A."/>
            <person name="Caspi A."/>
            <person name="Castrezana S."/>
            <person name="Celniker S.E."/>
            <person name="Chang J.L."/>
            <person name="Chapple C."/>
            <person name="Chatterji S."/>
            <person name="Chinwalla A."/>
            <person name="Civetta A."/>
            <person name="Clifton S.W."/>
            <person name="Comeron J.M."/>
            <person name="Costello J.C."/>
            <person name="Coyne J.A."/>
            <person name="Daub J."/>
            <person name="David R.G."/>
            <person name="Delcher A.L."/>
            <person name="Delehaunty K."/>
            <person name="Do C.B."/>
            <person name="Ebling H."/>
            <person name="Edwards K."/>
            <person name="Eickbush T."/>
            <person name="Evans J.D."/>
            <person name="Filipski A."/>
            <person name="Findeiss S."/>
            <person name="Freyhult E."/>
            <person name="Fulton L."/>
            <person name="Fulton R."/>
            <person name="Garcia A.C."/>
            <person name="Gardiner A."/>
            <person name="Garfield D.A."/>
            <person name="Garvin B.E."/>
            <person name="Gibson G."/>
            <person name="Gilbert D."/>
            <person name="Gnerre S."/>
            <person name="Godfrey J."/>
            <person name="Good R."/>
            <person name="Gotea V."/>
            <person name="Gravely B."/>
            <person name="Greenberg A.J."/>
            <person name="Griffiths-Jones S."/>
            <person name="Gross S."/>
            <person name="Guigo R."/>
            <person name="Gustafson E.A."/>
            <person name="Haerty W."/>
            <person name="Hahn M.W."/>
            <person name="Halligan D.L."/>
            <person name="Halpern A.L."/>
            <person name="Halter G.M."/>
            <person name="Han M.V."/>
            <person name="Heger A."/>
            <person name="Hillier L."/>
            <person name="Hinrichs A.S."/>
            <person name="Holmes I."/>
            <person name="Hoskins R.A."/>
            <person name="Hubisz M.J."/>
            <person name="Hultmark D."/>
            <person name="Huntley M.A."/>
            <person name="Jaffe D.B."/>
            <person name="Jagadeeshan S."/>
            <person name="Jeck W.R."/>
            <person name="Johnson J."/>
            <person name="Jones C.D."/>
            <person name="Jordan W.C."/>
            <person name="Karpen G.H."/>
            <person name="Kataoka E."/>
            <person name="Keightley P.D."/>
            <person name="Kheradpour P."/>
            <person name="Kirkness E.F."/>
            <person name="Koerich L.B."/>
            <person name="Kristiansen K."/>
            <person name="Kudrna D."/>
            <person name="Kulathinal R.J."/>
            <person name="Kumar S."/>
            <person name="Kwok R."/>
            <person name="Lander E."/>
            <person name="Langley C.H."/>
            <person name="Lapoint R."/>
            <person name="Lazzaro B.P."/>
            <person name="Lee S.J."/>
            <person name="Levesque L."/>
            <person name="Li R."/>
            <person name="Lin C.F."/>
            <person name="Lin M.F."/>
            <person name="Lindblad-Toh K."/>
            <person name="Llopart A."/>
            <person name="Long M."/>
            <person name="Low L."/>
            <person name="Lozovsky E."/>
            <person name="Lu J."/>
            <person name="Luo M."/>
            <person name="Machado C.A."/>
            <person name="Makalowski W."/>
            <person name="Marzo M."/>
            <person name="Matsuda M."/>
            <person name="Matzkin L."/>
            <person name="McAllister B."/>
            <person name="McBride C.S."/>
            <person name="McKernan B."/>
            <person name="McKernan K."/>
            <person name="Mendez-Lago M."/>
            <person name="Minx P."/>
            <person name="Mollenhauer M.U."/>
            <person name="Montooth K."/>
            <person name="Mount S.M."/>
            <person name="Mu X."/>
            <person name="Myers E."/>
            <person name="Negre B."/>
            <person name="Newfeld S."/>
            <person name="Nielsen R."/>
            <person name="Noor M.A."/>
            <person name="O'Grady P."/>
            <person name="Pachter L."/>
            <person name="Papaceit M."/>
            <person name="Parisi M.J."/>
            <person name="Parisi M."/>
            <person name="Parts L."/>
            <person name="Pedersen J.S."/>
            <person name="Pesole G."/>
            <person name="Phillippy A.M."/>
            <person name="Ponting C.P."/>
            <person name="Pop M."/>
            <person name="Porcelli D."/>
            <person name="Powell J.R."/>
            <person name="Prohaska S."/>
            <person name="Pruitt K."/>
            <person name="Puig M."/>
            <person name="Quesneville H."/>
            <person name="Ram K.R."/>
            <person name="Rand D."/>
            <person name="Rasmussen M.D."/>
            <person name="Reed L.K."/>
            <person name="Reenan R."/>
            <person name="Reily A."/>
            <person name="Remington K.A."/>
            <person name="Rieger T.T."/>
            <person name="Ritchie M.G."/>
            <person name="Robin C."/>
            <person name="Rogers Y.H."/>
            <person name="Rohde C."/>
            <person name="Rozas J."/>
            <person name="Rubenfield M.J."/>
            <person name="Ruiz A."/>
            <person name="Russo S."/>
            <person name="Salzberg S.L."/>
            <person name="Sanchez-Gracia A."/>
            <person name="Saranga D.J."/>
            <person name="Sato H."/>
            <person name="Schaeffer S.W."/>
            <person name="Schatz M.C."/>
            <person name="Schlenke T."/>
            <person name="Schwartz R."/>
            <person name="Segarra C."/>
            <person name="Singh R.S."/>
            <person name="Sirot L."/>
            <person name="Sirota M."/>
            <person name="Sisneros N.B."/>
            <person name="Smith C.D."/>
            <person name="Smith T.F."/>
            <person name="Spieth J."/>
            <person name="Stage D.E."/>
            <person name="Stark A."/>
            <person name="Stephan W."/>
            <person name="Strausberg R.L."/>
            <person name="Strempel S."/>
            <person name="Sturgill D."/>
            <person name="Sutton G."/>
            <person name="Sutton G.G."/>
            <person name="Tao W."/>
            <person name="Teichmann S."/>
            <person name="Tobari Y.N."/>
            <person name="Tomimura Y."/>
            <person name="Tsolas J.M."/>
            <person name="Valente V.L."/>
            <person name="Venter E."/>
            <person name="Venter J.C."/>
            <person name="Vicario S."/>
            <person name="Vieira F.G."/>
            <person name="Vilella A.J."/>
            <person name="Villasante A."/>
            <person name="Walenz B."/>
            <person name="Wang J."/>
            <person name="Wasserman M."/>
            <person name="Watts T."/>
            <person name="Wilson D."/>
            <person name="Wilson R.K."/>
            <person name="Wing R.A."/>
            <person name="Wolfner M.F."/>
            <person name="Wong A."/>
            <person name="Wong G.K."/>
            <person name="Wu C.I."/>
            <person name="Wu G."/>
            <person name="Yamamoto D."/>
            <person name="Yang H.P."/>
            <person name="Yang S.P."/>
            <person name="Yorke J.A."/>
            <person name="Yoshida K."/>
            <person name="Zdobnov E."/>
            <person name="Zhang P."/>
            <person name="Zhang Y."/>
            <person name="Zimin A.V."/>
            <person name="Baldwin J."/>
            <person name="Abdouelleil A."/>
            <person name="Abdulkadir J."/>
            <person name="Abebe A."/>
            <person name="Abera B."/>
            <person name="Abreu J."/>
            <person name="Acer S.C."/>
            <person name="Aftuck L."/>
            <person name="Alexander A."/>
            <person name="An P."/>
            <person name="Anderson E."/>
            <person name="Anderson S."/>
            <person name="Arachi H."/>
            <person name="Azer M."/>
            <person name="Bachantsang P."/>
            <person name="Barry A."/>
            <person name="Bayul T."/>
            <person name="Berlin A."/>
            <person name="Bessette D."/>
            <person name="Bloom T."/>
            <person name="Blye J."/>
            <person name="Boguslavskiy L."/>
            <person name="Bonnet C."/>
            <person name="Boukhgalter B."/>
            <person name="Bourzgui I."/>
            <person name="Brown A."/>
            <person name="Cahill P."/>
            <person name="Channer S."/>
            <person name="Cheshatsang Y."/>
            <person name="Chuda L."/>
            <person name="Citroen M."/>
            <person name="Collymore A."/>
            <person name="Cooke P."/>
            <person name="Costello M."/>
            <person name="D'Aco K."/>
            <person name="Daza R."/>
            <person name="De Haan G."/>
            <person name="DeGray S."/>
            <person name="DeMaso C."/>
            <person name="Dhargay N."/>
            <person name="Dooley K."/>
            <person name="Dooley E."/>
            <person name="Doricent M."/>
            <person name="Dorje P."/>
            <person name="Dorjee K."/>
            <person name="Dupes A."/>
            <person name="Elong R."/>
            <person name="Falk J."/>
            <person name="Farina A."/>
            <person name="Faro S."/>
            <person name="Ferguson D."/>
            <person name="Fisher S."/>
            <person name="Foley C.D."/>
            <person name="Franke A."/>
            <person name="Friedrich D."/>
            <person name="Gadbois L."/>
            <person name="Gearin G."/>
            <person name="Gearin C.R."/>
            <person name="Giannoukos G."/>
            <person name="Goode T."/>
            <person name="Graham J."/>
            <person name="Grandbois E."/>
            <person name="Grewal S."/>
            <person name="Gyaltsen K."/>
            <person name="Hafez N."/>
            <person name="Hagos B."/>
            <person name="Hall J."/>
            <person name="Henson C."/>
            <person name="Hollinger A."/>
            <person name="Honan T."/>
            <person name="Huard M.D."/>
            <person name="Hughes L."/>
            <person name="Hurhula B."/>
            <person name="Husby M.E."/>
            <person name="Kamat A."/>
            <person name="Kanga B."/>
            <person name="Kashin S."/>
            <person name="Khazanovich D."/>
            <person name="Kisner P."/>
            <person name="Lance K."/>
            <person name="Lara M."/>
            <person name="Lee W."/>
            <person name="Lennon N."/>
            <person name="Letendre F."/>
            <person name="LeVine R."/>
            <person name="Lipovsky A."/>
            <person name="Liu X."/>
            <person name="Liu J."/>
            <person name="Liu S."/>
            <person name="Lokyitsang T."/>
            <person name="Lokyitsang Y."/>
            <person name="Lubonja R."/>
            <person name="Lui A."/>
            <person name="MacDonald P."/>
            <person name="Magnisalis V."/>
            <person name="Maru K."/>
            <person name="Matthews C."/>
            <person name="McCusker W."/>
            <person name="McDonough S."/>
            <person name="Mehta T."/>
            <person name="Meldrim J."/>
            <person name="Meneus L."/>
            <person name="Mihai O."/>
            <person name="Mihalev A."/>
            <person name="Mihova T."/>
            <person name="Mittelman R."/>
            <person name="Mlenga V."/>
            <person name="Montmayeur A."/>
            <person name="Mulrain L."/>
            <person name="Navidi A."/>
            <person name="Naylor J."/>
            <person name="Negash T."/>
            <person name="Nguyen T."/>
            <person name="Nguyen N."/>
            <person name="Nicol R."/>
            <person name="Norbu C."/>
            <person name="Norbu N."/>
            <person name="Novod N."/>
            <person name="O'Neill B."/>
            <person name="Osman S."/>
            <person name="Markiewicz E."/>
            <person name="Oyono O.L."/>
            <person name="Patti C."/>
            <person name="Phunkhang P."/>
            <person name="Pierre F."/>
            <person name="Priest M."/>
            <person name="Raghuraman S."/>
            <person name="Rege F."/>
            <person name="Reyes R."/>
            <person name="Rise C."/>
            <person name="Rogov P."/>
            <person name="Ross K."/>
            <person name="Ryan E."/>
            <person name="Settipalli S."/>
            <person name="Shea T."/>
            <person name="Sherpa N."/>
            <person name="Shi L."/>
            <person name="Shih D."/>
            <person name="Sparrow T."/>
            <person name="Spaulding J."/>
            <person name="Stalker J."/>
            <person name="Stange-Thomann N."/>
            <person name="Stavropoulos S."/>
            <person name="Stone C."/>
            <person name="Strader C."/>
            <person name="Tesfaye S."/>
            <person name="Thomson T."/>
            <person name="Thoulutsang Y."/>
            <person name="Thoulutsang D."/>
            <person name="Topham K."/>
            <person name="Topping I."/>
            <person name="Tsamla T."/>
            <person name="Vassiliev H."/>
            <person name="Vo A."/>
            <person name="Wangchuk T."/>
            <person name="Wangdi T."/>
            <person name="Weiand M."/>
            <person name="Wilkinson J."/>
            <person name="Wilson A."/>
            <person name="Yadav S."/>
            <person name="Young G."/>
            <person name="Yu Q."/>
            <person name="Zembek L."/>
            <person name="Zhong D."/>
            <person name="Zimmer A."/>
            <person name="Zwirko Z."/>
            <person name="Jaffe D.B."/>
            <person name="Alvarez P."/>
            <person name="Brockman W."/>
            <person name="Butler J."/>
            <person name="Chin C."/>
            <person name="Gnerre S."/>
            <person name="Grabherr M."/>
            <person name="Kleber M."/>
            <person name="Mauceli E."/>
            <person name="MacCallum I."/>
        </authorList>
    </citation>
    <scope>NUCLEOTIDE SEQUENCE [LARGE SCALE GENOMIC DNA]</scope>
    <source>
        <strain evidence="2">MSH-3 / Tucson 14011-0111.49</strain>
    </source>
</reference>
<name>B4G6C5_DROPE</name>